<dbReference type="RefSeq" id="XP_041166450.1">
    <property type="nucleotide sequence ID" value="XM_041309082.1"/>
</dbReference>
<dbReference type="OrthoDB" id="3220614at2759"/>
<dbReference type="InterPro" id="IPR046521">
    <property type="entry name" value="DUF6698"/>
</dbReference>
<dbReference type="AlphaFoldDB" id="A0A9P7J601"/>
<dbReference type="Pfam" id="PF20414">
    <property type="entry name" value="DUF6698"/>
    <property type="match status" value="1"/>
</dbReference>
<keyword evidence="2" id="KW-1185">Reference proteome</keyword>
<organism evidence="1 2">
    <name type="scientific">Suillus plorans</name>
    <dbReference type="NCBI Taxonomy" id="116603"/>
    <lineage>
        <taxon>Eukaryota</taxon>
        <taxon>Fungi</taxon>
        <taxon>Dikarya</taxon>
        <taxon>Basidiomycota</taxon>
        <taxon>Agaricomycotina</taxon>
        <taxon>Agaricomycetes</taxon>
        <taxon>Agaricomycetidae</taxon>
        <taxon>Boletales</taxon>
        <taxon>Suillineae</taxon>
        <taxon>Suillaceae</taxon>
        <taxon>Suillus</taxon>
    </lineage>
</organism>
<accession>A0A9P7J601</accession>
<gene>
    <name evidence="1" type="ORF">HD556DRAFT_1516823</name>
</gene>
<dbReference type="GeneID" id="64602846"/>
<evidence type="ECO:0000313" key="2">
    <source>
        <dbReference type="Proteomes" id="UP000719766"/>
    </source>
</evidence>
<proteinExistence type="predicted"/>
<dbReference type="Proteomes" id="UP000719766">
    <property type="component" value="Unassembled WGS sequence"/>
</dbReference>
<name>A0A9P7J601_9AGAM</name>
<reference evidence="1" key="1">
    <citation type="journal article" date="2020" name="New Phytol.">
        <title>Comparative genomics reveals dynamic genome evolution in host specialist ectomycorrhizal fungi.</title>
        <authorList>
            <person name="Lofgren L.A."/>
            <person name="Nguyen N.H."/>
            <person name="Vilgalys R."/>
            <person name="Ruytinx J."/>
            <person name="Liao H.L."/>
            <person name="Branco S."/>
            <person name="Kuo A."/>
            <person name="LaButti K."/>
            <person name="Lipzen A."/>
            <person name="Andreopoulos W."/>
            <person name="Pangilinan J."/>
            <person name="Riley R."/>
            <person name="Hundley H."/>
            <person name="Na H."/>
            <person name="Barry K."/>
            <person name="Grigoriev I.V."/>
            <person name="Stajich J.E."/>
            <person name="Kennedy P.G."/>
        </authorList>
    </citation>
    <scope>NUCLEOTIDE SEQUENCE</scope>
    <source>
        <strain evidence="1">S12</strain>
    </source>
</reference>
<comment type="caution">
    <text evidence="1">The sequence shown here is derived from an EMBL/GenBank/DDBJ whole genome shotgun (WGS) entry which is preliminary data.</text>
</comment>
<evidence type="ECO:0000313" key="1">
    <source>
        <dbReference type="EMBL" id="KAG1804835.1"/>
    </source>
</evidence>
<protein>
    <submittedName>
        <fullName evidence="1">Uncharacterized protein</fullName>
    </submittedName>
</protein>
<dbReference type="EMBL" id="JABBWE010000003">
    <property type="protein sequence ID" value="KAG1804835.1"/>
    <property type="molecule type" value="Genomic_DNA"/>
</dbReference>
<sequence>MDEDNSSSTESHKRGSSALQLGPCKKALKSDPLVSHGRHFGRTVFALCNYPSLLTSGVLRLEQLEDMERREHAVFETLLDSYPGLLERLKEGSEDSCWRTGELHIGKGAACARGEDTKSLKPVIIDWIAPAGEAVVPPLPRNSKISQGFNHPLTGRLLCPAELDWDDADTKQSLQSGELVVSGDQWPLFVYANEVFDPEDPWNGLLRSRLLVNAFRHIFTSPSSVDKEPKATRAGNARIHGMTTVTSASVAYVATQIQFALCSSSVFSCTDMVTDSETFYHSLLDLLEDPDERRKVTELLLWWNHQIFPMSSAAKRPLKANSALSKIRQKRAALKDADGGSA</sequence>